<sequence length="108" mass="12945">MIIIINIITRSPLLIKGSERENSYYCTWFHPENRDLFVYTQGRWRLLLVLVVGDKPLLRVSNVQCKYRAEGKAQRRLILQVCTSERREVKKKREIERERERERVSQAA</sequence>
<dbReference type="AlphaFoldDB" id="A0A9D3WVL6"/>
<evidence type="ECO:0000313" key="1">
    <source>
        <dbReference type="EMBL" id="KAH1167695.1"/>
    </source>
</evidence>
<organism evidence="1 2">
    <name type="scientific">Mauremys mutica</name>
    <name type="common">yellowpond turtle</name>
    <dbReference type="NCBI Taxonomy" id="74926"/>
    <lineage>
        <taxon>Eukaryota</taxon>
        <taxon>Metazoa</taxon>
        <taxon>Chordata</taxon>
        <taxon>Craniata</taxon>
        <taxon>Vertebrata</taxon>
        <taxon>Euteleostomi</taxon>
        <taxon>Archelosauria</taxon>
        <taxon>Testudinata</taxon>
        <taxon>Testudines</taxon>
        <taxon>Cryptodira</taxon>
        <taxon>Durocryptodira</taxon>
        <taxon>Testudinoidea</taxon>
        <taxon>Geoemydidae</taxon>
        <taxon>Geoemydinae</taxon>
        <taxon>Mauremys</taxon>
    </lineage>
</organism>
<comment type="caution">
    <text evidence="1">The sequence shown here is derived from an EMBL/GenBank/DDBJ whole genome shotgun (WGS) entry which is preliminary data.</text>
</comment>
<gene>
    <name evidence="1" type="ORF">KIL84_003178</name>
</gene>
<proteinExistence type="predicted"/>
<name>A0A9D3WVL6_9SAUR</name>
<dbReference type="Proteomes" id="UP000827986">
    <property type="component" value="Unassembled WGS sequence"/>
</dbReference>
<protein>
    <submittedName>
        <fullName evidence="1">Uncharacterized protein</fullName>
    </submittedName>
</protein>
<evidence type="ECO:0000313" key="2">
    <source>
        <dbReference type="Proteomes" id="UP000827986"/>
    </source>
</evidence>
<dbReference type="EMBL" id="JAHDVG010000486">
    <property type="protein sequence ID" value="KAH1167695.1"/>
    <property type="molecule type" value="Genomic_DNA"/>
</dbReference>
<accession>A0A9D3WVL6</accession>
<reference evidence="1" key="1">
    <citation type="submission" date="2021-09" db="EMBL/GenBank/DDBJ databases">
        <title>The genome of Mauremys mutica provides insights into the evolution of semi-aquatic lifestyle.</title>
        <authorList>
            <person name="Gong S."/>
            <person name="Gao Y."/>
        </authorList>
    </citation>
    <scope>NUCLEOTIDE SEQUENCE</scope>
    <source>
        <strain evidence="1">MM-2020</strain>
        <tissue evidence="1">Muscle</tissue>
    </source>
</reference>
<keyword evidence="2" id="KW-1185">Reference proteome</keyword>